<evidence type="ECO:0000313" key="2">
    <source>
        <dbReference type="Proteomes" id="UP000198873"/>
    </source>
</evidence>
<protein>
    <submittedName>
        <fullName evidence="1">Uncharacterized protein</fullName>
    </submittedName>
</protein>
<dbReference type="EMBL" id="FPAB01000005">
    <property type="protein sequence ID" value="SFT00309.1"/>
    <property type="molecule type" value="Genomic_DNA"/>
</dbReference>
<reference evidence="2" key="1">
    <citation type="submission" date="2016-10" db="EMBL/GenBank/DDBJ databases">
        <authorList>
            <person name="Varghese N."/>
            <person name="Submissions S."/>
        </authorList>
    </citation>
    <scope>NUCLEOTIDE SEQUENCE [LARGE SCALE GENOMIC DNA]</scope>
    <source>
        <strain evidence="2">CGMCC 4.7047</strain>
    </source>
</reference>
<accession>A0A1I6UFN8</accession>
<proteinExistence type="predicted"/>
<dbReference type="RefSeq" id="WP_093843622.1">
    <property type="nucleotide sequence ID" value="NZ_FPAB01000005.1"/>
</dbReference>
<evidence type="ECO:0000313" key="1">
    <source>
        <dbReference type="EMBL" id="SFT00309.1"/>
    </source>
</evidence>
<dbReference type="Proteomes" id="UP000198873">
    <property type="component" value="Unassembled WGS sequence"/>
</dbReference>
<keyword evidence="2" id="KW-1185">Reference proteome</keyword>
<dbReference type="STRING" id="1176198.SAMN05444716_105541"/>
<sequence>MSAMCAFGSEACGELPPRLLVSVAVTPAGTVYACPLCVERYRLVPVAEQPEGTADLMWRAAGGDG</sequence>
<name>A0A1I6UFN8_9ACTN</name>
<organism evidence="1 2">
    <name type="scientific">Streptomyces harbinensis</name>
    <dbReference type="NCBI Taxonomy" id="1176198"/>
    <lineage>
        <taxon>Bacteria</taxon>
        <taxon>Bacillati</taxon>
        <taxon>Actinomycetota</taxon>
        <taxon>Actinomycetes</taxon>
        <taxon>Kitasatosporales</taxon>
        <taxon>Streptomycetaceae</taxon>
        <taxon>Streptomyces</taxon>
    </lineage>
</organism>
<dbReference type="AlphaFoldDB" id="A0A1I6UFN8"/>
<gene>
    <name evidence="1" type="ORF">SAMN05444716_105541</name>
</gene>